<gene>
    <name evidence="6" type="ORF">F6R98_19210</name>
</gene>
<dbReference type="RefSeq" id="WP_153250456.1">
    <property type="nucleotide sequence ID" value="NZ_CP044205.1"/>
</dbReference>
<dbReference type="InterPro" id="IPR017941">
    <property type="entry name" value="Rieske_2Fe-2S"/>
</dbReference>
<keyword evidence="7" id="KW-1185">Reference proteome</keyword>
<accession>A0A5Q0BKP6</accession>
<evidence type="ECO:0000256" key="4">
    <source>
        <dbReference type="ARBA" id="ARBA00023014"/>
    </source>
</evidence>
<feature type="domain" description="Rieske" evidence="5">
    <location>
        <begin position="3"/>
        <end position="96"/>
    </location>
</feature>
<name>A0A5Q0BKP6_9GAMM</name>
<keyword evidence="3" id="KW-0408">Iron</keyword>
<dbReference type="SUPFAM" id="SSF50022">
    <property type="entry name" value="ISP domain"/>
    <property type="match status" value="1"/>
</dbReference>
<evidence type="ECO:0000313" key="7">
    <source>
        <dbReference type="Proteomes" id="UP000325755"/>
    </source>
</evidence>
<dbReference type="GO" id="GO:0046872">
    <property type="term" value="F:metal ion binding"/>
    <property type="evidence" value="ECO:0007669"/>
    <property type="project" value="UniProtKB-KW"/>
</dbReference>
<dbReference type="Pfam" id="PF00355">
    <property type="entry name" value="Rieske"/>
    <property type="match status" value="1"/>
</dbReference>
<keyword evidence="2" id="KW-0479">Metal-binding</keyword>
<dbReference type="PROSITE" id="PS51296">
    <property type="entry name" value="RIESKE"/>
    <property type="match status" value="1"/>
</dbReference>
<proteinExistence type="predicted"/>
<evidence type="ECO:0000256" key="2">
    <source>
        <dbReference type="ARBA" id="ARBA00022723"/>
    </source>
</evidence>
<dbReference type="Gene3D" id="2.102.10.10">
    <property type="entry name" value="Rieske [2Fe-2S] iron-sulphur domain"/>
    <property type="match status" value="1"/>
</dbReference>
<keyword evidence="1" id="KW-0001">2Fe-2S</keyword>
<evidence type="ECO:0000259" key="5">
    <source>
        <dbReference type="PROSITE" id="PS51296"/>
    </source>
</evidence>
<dbReference type="EMBL" id="CP044205">
    <property type="protein sequence ID" value="QFY44495.1"/>
    <property type="molecule type" value="Genomic_DNA"/>
</dbReference>
<dbReference type="CDD" id="cd03467">
    <property type="entry name" value="Rieske"/>
    <property type="match status" value="1"/>
</dbReference>
<dbReference type="GO" id="GO:0051537">
    <property type="term" value="F:2 iron, 2 sulfur cluster binding"/>
    <property type="evidence" value="ECO:0007669"/>
    <property type="project" value="UniProtKB-KW"/>
</dbReference>
<dbReference type="Proteomes" id="UP000325755">
    <property type="component" value="Chromosome"/>
</dbReference>
<evidence type="ECO:0000313" key="6">
    <source>
        <dbReference type="EMBL" id="QFY44495.1"/>
    </source>
</evidence>
<evidence type="ECO:0000256" key="3">
    <source>
        <dbReference type="ARBA" id="ARBA00023004"/>
    </source>
</evidence>
<organism evidence="6 7">
    <name type="scientific">Candidatus Methylospira mobilis</name>
    <dbReference type="NCBI Taxonomy" id="1808979"/>
    <lineage>
        <taxon>Bacteria</taxon>
        <taxon>Pseudomonadati</taxon>
        <taxon>Pseudomonadota</taxon>
        <taxon>Gammaproteobacteria</taxon>
        <taxon>Methylococcales</taxon>
        <taxon>Methylococcaceae</taxon>
        <taxon>Candidatus Methylospira</taxon>
    </lineage>
</organism>
<dbReference type="KEGG" id="mmob:F6R98_19210"/>
<dbReference type="InParanoid" id="A0A5Q0BKP6"/>
<evidence type="ECO:0000256" key="1">
    <source>
        <dbReference type="ARBA" id="ARBA00022714"/>
    </source>
</evidence>
<dbReference type="AlphaFoldDB" id="A0A5Q0BKP6"/>
<sequence>MKIERVDLSVLKQDQHKFFSDVFVDELLVYKHENEYFAISTFCPHFGGPLVLADGKLNCYWHDWDFHLTEHHCINRRIDVKAKKYKVKLISDNTLEISE</sequence>
<keyword evidence="4" id="KW-0411">Iron-sulfur</keyword>
<dbReference type="InterPro" id="IPR036922">
    <property type="entry name" value="Rieske_2Fe-2S_sf"/>
</dbReference>
<protein>
    <submittedName>
        <fullName evidence="6">Rieske (2Fe-2S) protein</fullName>
    </submittedName>
</protein>
<dbReference type="OrthoDB" id="9794779at2"/>
<reference evidence="6 7" key="1">
    <citation type="submission" date="2019-09" db="EMBL/GenBank/DDBJ databases">
        <title>Ecophysiology of the spiral-shaped methanotroph Methylospira mobilis as revealed by the complete genome sequence.</title>
        <authorList>
            <person name="Oshkin I.Y."/>
            <person name="Dedysh S.N."/>
            <person name="Miroshnikov K."/>
            <person name="Danilova O.V."/>
            <person name="Hakobyan A."/>
            <person name="Liesack W."/>
        </authorList>
    </citation>
    <scope>NUCLEOTIDE SEQUENCE [LARGE SCALE GENOMIC DNA]</scope>
    <source>
        <strain evidence="6 7">Shm1</strain>
    </source>
</reference>